<dbReference type="EMBL" id="KV918783">
    <property type="protein sequence ID" value="OSX79989.1"/>
    <property type="molecule type" value="Genomic_DNA"/>
</dbReference>
<dbReference type="AlphaFoldDB" id="A0A1X6PGK8"/>
<accession>A0A1X6PGK8</accession>
<evidence type="ECO:0000313" key="3">
    <source>
        <dbReference type="Proteomes" id="UP000218209"/>
    </source>
</evidence>
<sequence length="871" mass="85853">MAPPSTAPAFVPPPLNTHRLAGTPGAAATNTTGTSAFTGSAVAAATPTSSRTGTRTRMAAGATPSSSSAAAAALRAAGGVDPANHHVLAVLRRASSGAHVASETATDMAVASTVPSWKARPTSKWSGATSLSTTTLAAAPVMAAAAVHGGTPTPVAAAPKPVAAWMGSAPSAWADRQARYSAHVAAKHGDGVAASPALAQATSLTPTPTPGSTTTTTMSSAGVMEMRLNDLLSPPPASSPLEAAAAALATLPMLSTTARAPTAAVPKAAAPAPEPLSAIPLTDLLSPPVADSPLESTAAVLADSADRAPTRKAATAPPQSLSELLFPPPSGESPLEAAALRLSPLTPTSGLPSAEAEAPEEEEPPATLVSLLSPPEAPSPLTAAAKLLETGGPRLTASTDKPADLKSLLSPPPAMSPLERAAARLFGFGANKKAAPVAEAPTGSRPVFPAEALPESLTMTLGEFLDTKPAMSPLEAAAAVLERSANLDPTGKAAMEEPPRLAALLSPEPAAESPLEQMAANLFPPPPKKPMEEEKEAETKGPLTLGELLTPPPAATPLEASAAVLARSAELSETGKAAMDKPTPVKDLMTPASAETPLEEVARRLAAAEAAAASSANRDSADANAPASASEAKPAKASAAADPSASAASGLTLTALLTPPAGLSPLESTAAVLAANADASPCGRAATAPPPLLASMLSPTVAIGSPLEKAAAALAAGDDKSTRLEKARQTPWAPTRDGKLPIPAPLTSPEELEKLLCPCPACSPLTMAADALEANAQQAGKASNAAVPAKRLGSKSRRSGGAPVVPLSTGSPTALPSFVTAAVTGTSAPAGAGGATVGRWGTVVPPVLTAAFVGACLALSHIGPAIGAPLL</sequence>
<dbReference type="Proteomes" id="UP000218209">
    <property type="component" value="Unassembled WGS sequence"/>
</dbReference>
<proteinExistence type="predicted"/>
<feature type="compositionally biased region" description="Low complexity" evidence="1">
    <location>
        <begin position="540"/>
        <end position="549"/>
    </location>
</feature>
<feature type="region of interest" description="Disordered" evidence="1">
    <location>
        <begin position="520"/>
        <end position="554"/>
    </location>
</feature>
<evidence type="ECO:0000313" key="2">
    <source>
        <dbReference type="EMBL" id="OSX79989.1"/>
    </source>
</evidence>
<feature type="region of interest" description="Disordered" evidence="1">
    <location>
        <begin position="780"/>
        <end position="808"/>
    </location>
</feature>
<feature type="compositionally biased region" description="Pro residues" evidence="1">
    <location>
        <begin position="1"/>
        <end position="15"/>
    </location>
</feature>
<feature type="region of interest" description="Disordered" evidence="1">
    <location>
        <begin position="714"/>
        <end position="742"/>
    </location>
</feature>
<organism evidence="2 3">
    <name type="scientific">Porphyra umbilicalis</name>
    <name type="common">Purple laver</name>
    <name type="synonym">Red alga</name>
    <dbReference type="NCBI Taxonomy" id="2786"/>
    <lineage>
        <taxon>Eukaryota</taxon>
        <taxon>Rhodophyta</taxon>
        <taxon>Bangiophyceae</taxon>
        <taxon>Bangiales</taxon>
        <taxon>Bangiaceae</taxon>
        <taxon>Porphyra</taxon>
    </lineage>
</organism>
<feature type="region of interest" description="Disordered" evidence="1">
    <location>
        <begin position="1"/>
        <end position="66"/>
    </location>
</feature>
<feature type="region of interest" description="Disordered" evidence="1">
    <location>
        <begin position="305"/>
        <end position="368"/>
    </location>
</feature>
<feature type="compositionally biased region" description="Basic and acidic residues" evidence="1">
    <location>
        <begin position="717"/>
        <end position="728"/>
    </location>
</feature>
<name>A0A1X6PGK8_PORUM</name>
<feature type="region of interest" description="Disordered" evidence="1">
    <location>
        <begin position="613"/>
        <end position="641"/>
    </location>
</feature>
<keyword evidence="3" id="KW-1185">Reference proteome</keyword>
<protein>
    <submittedName>
        <fullName evidence="2">Uncharacterized protein</fullName>
    </submittedName>
</protein>
<evidence type="ECO:0000256" key="1">
    <source>
        <dbReference type="SAM" id="MobiDB-lite"/>
    </source>
</evidence>
<feature type="compositionally biased region" description="Low complexity" evidence="1">
    <location>
        <begin position="21"/>
        <end position="66"/>
    </location>
</feature>
<gene>
    <name evidence="2" type="ORF">BU14_0066s0042</name>
</gene>
<reference evidence="2 3" key="1">
    <citation type="submission" date="2017-03" db="EMBL/GenBank/DDBJ databases">
        <title>WGS assembly of Porphyra umbilicalis.</title>
        <authorList>
            <person name="Brawley S.H."/>
            <person name="Blouin N.A."/>
            <person name="Ficko-Blean E."/>
            <person name="Wheeler G.L."/>
            <person name="Lohr M."/>
            <person name="Goodson H.V."/>
            <person name="Jenkins J.W."/>
            <person name="Blaby-Haas C.E."/>
            <person name="Helliwell K.E."/>
            <person name="Chan C."/>
            <person name="Marriage T."/>
            <person name="Bhattacharya D."/>
            <person name="Klein A.S."/>
            <person name="Badis Y."/>
            <person name="Brodie J."/>
            <person name="Cao Y."/>
            <person name="Collen J."/>
            <person name="Dittami S.M."/>
            <person name="Gachon C.M."/>
            <person name="Green B.R."/>
            <person name="Karpowicz S."/>
            <person name="Kim J.W."/>
            <person name="Kudahl U."/>
            <person name="Lin S."/>
            <person name="Michel G."/>
            <person name="Mittag M."/>
            <person name="Olson B.J."/>
            <person name="Pangilinan J."/>
            <person name="Peng Y."/>
            <person name="Qiu H."/>
            <person name="Shu S."/>
            <person name="Singer J.T."/>
            <person name="Smith A.G."/>
            <person name="Sprecher B.N."/>
            <person name="Wagner V."/>
            <person name="Wang W."/>
            <person name="Wang Z.-Y."/>
            <person name="Yan J."/>
            <person name="Yarish C."/>
            <person name="Zoeuner-Riek S."/>
            <person name="Zhuang Y."/>
            <person name="Zou Y."/>
            <person name="Lindquist E.A."/>
            <person name="Grimwood J."/>
            <person name="Barry K."/>
            <person name="Rokhsar D.S."/>
            <person name="Schmutz J."/>
            <person name="Stiller J.W."/>
            <person name="Grossman A.R."/>
            <person name="Prochnik S.E."/>
        </authorList>
    </citation>
    <scope>NUCLEOTIDE SEQUENCE [LARGE SCALE GENOMIC DNA]</scope>
    <source>
        <strain evidence="2">4086291</strain>
    </source>
</reference>